<name>B2RLD9_PORG3</name>
<dbReference type="Proteomes" id="UP000008842">
    <property type="component" value="Chromosome"/>
</dbReference>
<dbReference type="HOGENOM" id="CLU_3375199_0_0_10"/>
<reference evidence="1 2" key="1">
    <citation type="journal article" date="2008" name="DNA Res.">
        <title>Determination of the genome sequence of Porphyromonas gingivalis strain ATCC 33277 and genomic comparison with strain W83 revealed extensive genome rearrangements in P. gingivalis.</title>
        <authorList>
            <person name="Naito M."/>
            <person name="Hirakawa H."/>
            <person name="Yamashita A."/>
            <person name="Ohara N."/>
            <person name="Shoji M."/>
            <person name="Yukitake H."/>
            <person name="Nakayama K."/>
            <person name="Toh H."/>
            <person name="Yoshimura F."/>
            <person name="Kuhara S."/>
            <person name="Hattori M."/>
            <person name="Hayashi T."/>
            <person name="Nakayama K."/>
        </authorList>
    </citation>
    <scope>NUCLEOTIDE SEQUENCE [LARGE SCALE GENOMIC DNA]</scope>
    <source>
        <strain evidence="2">ATCC 33277 / DSM 20709 / CIP 103683 / JCM 12257 / NCTC 11834 / 2561</strain>
    </source>
</reference>
<dbReference type="EMBL" id="AP009380">
    <property type="protein sequence ID" value="BAG34184.1"/>
    <property type="molecule type" value="Genomic_DNA"/>
</dbReference>
<dbReference type="KEGG" id="pgn:PGN_1665"/>
<accession>B2RLD9</accession>
<sequence length="34" mass="3721">MPNSVLNVFKVVYEKGRGSFRCLSFGFIGVALGK</sequence>
<dbReference type="AlphaFoldDB" id="B2RLD9"/>
<proteinExistence type="predicted"/>
<organism evidence="1 2">
    <name type="scientific">Porphyromonas gingivalis (strain ATCC 33277 / DSM 20709 / CIP 103683 / JCM 12257 / NCTC 11834 / 2561)</name>
    <dbReference type="NCBI Taxonomy" id="431947"/>
    <lineage>
        <taxon>Bacteria</taxon>
        <taxon>Pseudomonadati</taxon>
        <taxon>Bacteroidota</taxon>
        <taxon>Bacteroidia</taxon>
        <taxon>Bacteroidales</taxon>
        <taxon>Porphyromonadaceae</taxon>
        <taxon>Porphyromonas</taxon>
    </lineage>
</organism>
<gene>
    <name evidence="1" type="ordered locus">PGN_1665</name>
</gene>
<evidence type="ECO:0000313" key="2">
    <source>
        <dbReference type="Proteomes" id="UP000008842"/>
    </source>
</evidence>
<evidence type="ECO:0000313" key="1">
    <source>
        <dbReference type="EMBL" id="BAG34184.1"/>
    </source>
</evidence>
<protein>
    <submittedName>
        <fullName evidence="1">Uncharacterized protein</fullName>
    </submittedName>
</protein>